<sequence>MNPKQLACVILLMVIGVMTYTAQIIHKTVATTRAEAEDAETAAVTAENERSTAEIETAVFKANTEDLRRFLRSWLPAIEHVQTQQEAEQNIELSLRERGINLVRSRKTESKQSAGNKLIPKSVITTLTIEEEFAKVLNWLGDIERRLPTARMKVVQITGGSTGTQLKMEVSFETPIFDLAAADADKKKAAATPKPKPKATKS</sequence>
<dbReference type="EMBL" id="JBHSMQ010000008">
    <property type="protein sequence ID" value="MFC5457047.1"/>
    <property type="molecule type" value="Genomic_DNA"/>
</dbReference>
<evidence type="ECO:0000313" key="2">
    <source>
        <dbReference type="EMBL" id="MFC5457047.1"/>
    </source>
</evidence>
<keyword evidence="1" id="KW-0175">Coiled coil</keyword>
<dbReference type="Proteomes" id="UP001596052">
    <property type="component" value="Unassembled WGS sequence"/>
</dbReference>
<name>A0ABW0KVZ1_9BACT</name>
<proteinExistence type="predicted"/>
<reference evidence="3" key="1">
    <citation type="journal article" date="2019" name="Int. J. Syst. Evol. Microbiol.">
        <title>The Global Catalogue of Microorganisms (GCM) 10K type strain sequencing project: providing services to taxonomists for standard genome sequencing and annotation.</title>
        <authorList>
            <consortium name="The Broad Institute Genomics Platform"/>
            <consortium name="The Broad Institute Genome Sequencing Center for Infectious Disease"/>
            <person name="Wu L."/>
            <person name="Ma J."/>
        </authorList>
    </citation>
    <scope>NUCLEOTIDE SEQUENCE [LARGE SCALE GENOMIC DNA]</scope>
    <source>
        <strain evidence="3">CGMCC 4.1469</strain>
    </source>
</reference>
<comment type="caution">
    <text evidence="2">The sequence shown here is derived from an EMBL/GenBank/DDBJ whole genome shotgun (WGS) entry which is preliminary data.</text>
</comment>
<keyword evidence="3" id="KW-1185">Reference proteome</keyword>
<dbReference type="RefSeq" id="WP_377169930.1">
    <property type="nucleotide sequence ID" value="NZ_JBHSMQ010000008.1"/>
</dbReference>
<evidence type="ECO:0000256" key="1">
    <source>
        <dbReference type="SAM" id="Coils"/>
    </source>
</evidence>
<gene>
    <name evidence="2" type="ORF">ACFQDI_19425</name>
</gene>
<organism evidence="2 3">
    <name type="scientific">Prosthecobacter fluviatilis</name>
    <dbReference type="NCBI Taxonomy" id="445931"/>
    <lineage>
        <taxon>Bacteria</taxon>
        <taxon>Pseudomonadati</taxon>
        <taxon>Verrucomicrobiota</taxon>
        <taxon>Verrucomicrobiia</taxon>
        <taxon>Verrucomicrobiales</taxon>
        <taxon>Verrucomicrobiaceae</taxon>
        <taxon>Prosthecobacter</taxon>
    </lineage>
</organism>
<accession>A0ABW0KVZ1</accession>
<evidence type="ECO:0000313" key="3">
    <source>
        <dbReference type="Proteomes" id="UP001596052"/>
    </source>
</evidence>
<protein>
    <submittedName>
        <fullName evidence="2">Uncharacterized protein</fullName>
    </submittedName>
</protein>
<feature type="coiled-coil region" evidence="1">
    <location>
        <begin position="29"/>
        <end position="56"/>
    </location>
</feature>